<evidence type="ECO:0000256" key="4">
    <source>
        <dbReference type="ARBA" id="ARBA00004065"/>
    </source>
</evidence>
<reference evidence="13" key="1">
    <citation type="submission" date="2013-08" db="EMBL/GenBank/DDBJ databases">
        <authorList>
            <person name="Mendez C."/>
            <person name="Richter M."/>
            <person name="Ferrer M."/>
            <person name="Sanchez J."/>
        </authorList>
    </citation>
    <scope>NUCLEOTIDE SEQUENCE</scope>
</reference>
<evidence type="ECO:0000256" key="1">
    <source>
        <dbReference type="ARBA" id="ARBA00000077"/>
    </source>
</evidence>
<evidence type="ECO:0000256" key="7">
    <source>
        <dbReference type="ARBA" id="ARBA00022490"/>
    </source>
</evidence>
<dbReference type="GO" id="GO:0032299">
    <property type="term" value="C:ribonuclease H2 complex"/>
    <property type="evidence" value="ECO:0007669"/>
    <property type="project" value="TreeGrafter"/>
</dbReference>
<comment type="caution">
    <text evidence="13">The sequence shown here is derived from an EMBL/GenBank/DDBJ whole genome shotgun (WGS) entry which is preliminary data.</text>
</comment>
<sequence>MVSVKKAMVHKLPEIGVRDSKLLSRKRRDELYSSILDIADDVKIDRIAPSEINSAMKAGISLNELEAIHFAKLFDKFDREVNFLYLDSPDVIAEKFGIRVNMLSNRPTKVYGIRTKGLRGIKYTTVVAEHKADARYPVVSAASIMAKVERDRAMDQLSASLSIALGSGYPSDYHTIDAVRKNMKDKELNIHIREYWKTLGNIRQTKLFNFGNPSA</sequence>
<accession>T0YVX2</accession>
<dbReference type="PROSITE" id="PS51975">
    <property type="entry name" value="RNASE_H_2"/>
    <property type="match status" value="1"/>
</dbReference>
<evidence type="ECO:0000256" key="3">
    <source>
        <dbReference type="ARBA" id="ARBA00001946"/>
    </source>
</evidence>
<gene>
    <name evidence="13" type="ORF">B2A_11115</name>
</gene>
<keyword evidence="7" id="KW-0963">Cytoplasm</keyword>
<keyword evidence="10" id="KW-0255">Endonuclease</keyword>
<dbReference type="SUPFAM" id="SSF53098">
    <property type="entry name" value="Ribonuclease H-like"/>
    <property type="match status" value="1"/>
</dbReference>
<keyword evidence="9" id="KW-0479">Metal-binding</keyword>
<dbReference type="GO" id="GO:0043137">
    <property type="term" value="P:DNA replication, removal of RNA primer"/>
    <property type="evidence" value="ECO:0007669"/>
    <property type="project" value="TreeGrafter"/>
</dbReference>
<evidence type="ECO:0000313" key="13">
    <source>
        <dbReference type="EMBL" id="EQD39751.1"/>
    </source>
</evidence>
<organism evidence="13">
    <name type="scientific">mine drainage metagenome</name>
    <dbReference type="NCBI Taxonomy" id="410659"/>
    <lineage>
        <taxon>unclassified sequences</taxon>
        <taxon>metagenomes</taxon>
        <taxon>ecological metagenomes</taxon>
    </lineage>
</organism>
<dbReference type="EMBL" id="AUZZ01008021">
    <property type="protein sequence ID" value="EQD39751.1"/>
    <property type="molecule type" value="Genomic_DNA"/>
</dbReference>
<dbReference type="PANTHER" id="PTHR10954:SF23">
    <property type="entry name" value="RIBONUCLEASE"/>
    <property type="match status" value="1"/>
</dbReference>
<feature type="domain" description="RNase H type-2" evidence="12">
    <location>
        <begin position="1"/>
        <end position="208"/>
    </location>
</feature>
<comment type="cofactor">
    <cofactor evidence="2">
        <name>Mn(2+)</name>
        <dbReference type="ChEBI" id="CHEBI:29035"/>
    </cofactor>
</comment>
<dbReference type="GO" id="GO:0003723">
    <property type="term" value="F:RNA binding"/>
    <property type="evidence" value="ECO:0007669"/>
    <property type="project" value="InterPro"/>
</dbReference>
<dbReference type="NCBIfam" id="TIGR00729">
    <property type="entry name" value="ribonuclease HII"/>
    <property type="match status" value="1"/>
</dbReference>
<reference evidence="13" key="2">
    <citation type="journal article" date="2014" name="ISME J.">
        <title>Microbial stratification in low pH oxic and suboxic macroscopic growths along an acid mine drainage.</title>
        <authorList>
            <person name="Mendez-Garcia C."/>
            <person name="Mesa V."/>
            <person name="Sprenger R.R."/>
            <person name="Richter M."/>
            <person name="Diez M.S."/>
            <person name="Solano J."/>
            <person name="Bargiela R."/>
            <person name="Golyshina O.V."/>
            <person name="Manteca A."/>
            <person name="Ramos J.L."/>
            <person name="Gallego J.R."/>
            <person name="Llorente I."/>
            <person name="Martins Dos Santos V.A."/>
            <person name="Jensen O.N."/>
            <person name="Pelaez A.I."/>
            <person name="Sanchez J."/>
            <person name="Ferrer M."/>
        </authorList>
    </citation>
    <scope>NUCLEOTIDE SEQUENCE</scope>
</reference>
<proteinExistence type="predicted"/>
<dbReference type="Pfam" id="PF01351">
    <property type="entry name" value="RNase_HII"/>
    <property type="match status" value="1"/>
</dbReference>
<dbReference type="InterPro" id="IPR012337">
    <property type="entry name" value="RNaseH-like_sf"/>
</dbReference>
<comment type="subcellular location">
    <subcellularLocation>
        <location evidence="5">Cytoplasm</location>
    </subcellularLocation>
</comment>
<comment type="cofactor">
    <cofactor evidence="3">
        <name>Mg(2+)</name>
        <dbReference type="ChEBI" id="CHEBI:18420"/>
    </cofactor>
</comment>
<dbReference type="GO" id="GO:0046872">
    <property type="term" value="F:metal ion binding"/>
    <property type="evidence" value="ECO:0007669"/>
    <property type="project" value="UniProtKB-KW"/>
</dbReference>
<dbReference type="EC" id="3.1.26.4" evidence="6"/>
<dbReference type="InterPro" id="IPR023160">
    <property type="entry name" value="RNase_HII_hlx-loop-hlx_cap_dom"/>
</dbReference>
<comment type="catalytic activity">
    <reaction evidence="1">
        <text>Endonucleolytic cleavage to 5'-phosphomonoester.</text>
        <dbReference type="EC" id="3.1.26.4"/>
    </reaction>
</comment>
<dbReference type="PANTHER" id="PTHR10954">
    <property type="entry name" value="RIBONUCLEASE H2 SUBUNIT A"/>
    <property type="match status" value="1"/>
</dbReference>
<dbReference type="GO" id="GO:0005737">
    <property type="term" value="C:cytoplasm"/>
    <property type="evidence" value="ECO:0007669"/>
    <property type="project" value="UniProtKB-SubCell"/>
</dbReference>
<dbReference type="InterPro" id="IPR036397">
    <property type="entry name" value="RNaseH_sf"/>
</dbReference>
<dbReference type="AlphaFoldDB" id="T0YVX2"/>
<evidence type="ECO:0000256" key="6">
    <source>
        <dbReference type="ARBA" id="ARBA00012180"/>
    </source>
</evidence>
<evidence type="ECO:0000256" key="11">
    <source>
        <dbReference type="ARBA" id="ARBA00022801"/>
    </source>
</evidence>
<keyword evidence="11" id="KW-0378">Hydrolase</keyword>
<dbReference type="InterPro" id="IPR001352">
    <property type="entry name" value="RNase_HII/HIII"/>
</dbReference>
<name>T0YVX2_9ZZZZ</name>
<dbReference type="Gene3D" id="1.10.10.460">
    <property type="entry name" value="Ribonuclease hii. Domain 2"/>
    <property type="match status" value="1"/>
</dbReference>
<evidence type="ECO:0000259" key="12">
    <source>
        <dbReference type="PROSITE" id="PS51975"/>
    </source>
</evidence>
<protein>
    <recommendedName>
        <fullName evidence="6">ribonuclease H</fullName>
        <ecNumber evidence="6">3.1.26.4</ecNumber>
    </recommendedName>
</protein>
<evidence type="ECO:0000256" key="5">
    <source>
        <dbReference type="ARBA" id="ARBA00004496"/>
    </source>
</evidence>
<dbReference type="GO" id="GO:0006298">
    <property type="term" value="P:mismatch repair"/>
    <property type="evidence" value="ECO:0007669"/>
    <property type="project" value="TreeGrafter"/>
</dbReference>
<evidence type="ECO:0000256" key="10">
    <source>
        <dbReference type="ARBA" id="ARBA00022759"/>
    </source>
</evidence>
<dbReference type="InterPro" id="IPR004649">
    <property type="entry name" value="RNase_H2_suA"/>
</dbReference>
<evidence type="ECO:0000256" key="9">
    <source>
        <dbReference type="ARBA" id="ARBA00022723"/>
    </source>
</evidence>
<dbReference type="InterPro" id="IPR024567">
    <property type="entry name" value="RNase_HII/HIII_dom"/>
</dbReference>
<evidence type="ECO:0000256" key="2">
    <source>
        <dbReference type="ARBA" id="ARBA00001936"/>
    </source>
</evidence>
<dbReference type="GO" id="GO:0004523">
    <property type="term" value="F:RNA-DNA hybrid ribonuclease activity"/>
    <property type="evidence" value="ECO:0007669"/>
    <property type="project" value="UniProtKB-EC"/>
</dbReference>
<comment type="function">
    <text evidence="4">Endonuclease that specifically degrades the RNA of RNA-DNA hybrids.</text>
</comment>
<evidence type="ECO:0000256" key="8">
    <source>
        <dbReference type="ARBA" id="ARBA00022722"/>
    </source>
</evidence>
<keyword evidence="8" id="KW-0540">Nuclease</keyword>
<dbReference type="Gene3D" id="3.30.420.10">
    <property type="entry name" value="Ribonuclease H-like superfamily/Ribonuclease H"/>
    <property type="match status" value="1"/>
</dbReference>